<dbReference type="HOGENOM" id="CLU_1670751_0_0_1"/>
<protein>
    <submittedName>
        <fullName evidence="3">Uncharacterized protein</fullName>
    </submittedName>
</protein>
<accession>M2MLM1</accession>
<reference evidence="3 4" key="1">
    <citation type="journal article" date="2012" name="PLoS Pathog.">
        <title>Diverse lifestyles and strategies of plant pathogenesis encoded in the genomes of eighteen Dothideomycetes fungi.</title>
        <authorList>
            <person name="Ohm R.A."/>
            <person name="Feau N."/>
            <person name="Henrissat B."/>
            <person name="Schoch C.L."/>
            <person name="Horwitz B.A."/>
            <person name="Barry K.W."/>
            <person name="Condon B.J."/>
            <person name="Copeland A.C."/>
            <person name="Dhillon B."/>
            <person name="Glaser F."/>
            <person name="Hesse C.N."/>
            <person name="Kosti I."/>
            <person name="LaButti K."/>
            <person name="Lindquist E.A."/>
            <person name="Lucas S."/>
            <person name="Salamov A.A."/>
            <person name="Bradshaw R.E."/>
            <person name="Ciuffetti L."/>
            <person name="Hamelin R.C."/>
            <person name="Kema G.H.J."/>
            <person name="Lawrence C."/>
            <person name="Scott J.A."/>
            <person name="Spatafora J.W."/>
            <person name="Turgeon B.G."/>
            <person name="de Wit P.J.G.M."/>
            <person name="Zhong S."/>
            <person name="Goodwin S.B."/>
            <person name="Grigoriev I.V."/>
        </authorList>
    </citation>
    <scope>NUCLEOTIDE SEQUENCE [LARGE SCALE GENOMIC DNA]</scope>
    <source>
        <strain evidence="3 4">UAMH 10762</strain>
    </source>
</reference>
<feature type="compositionally biased region" description="Polar residues" evidence="2">
    <location>
        <begin position="48"/>
        <end position="59"/>
    </location>
</feature>
<name>M2MLM1_BAUPA</name>
<keyword evidence="4" id="KW-1185">Reference proteome</keyword>
<evidence type="ECO:0000313" key="4">
    <source>
        <dbReference type="Proteomes" id="UP000011761"/>
    </source>
</evidence>
<evidence type="ECO:0000256" key="2">
    <source>
        <dbReference type="SAM" id="MobiDB-lite"/>
    </source>
</evidence>
<dbReference type="OMA" id="CLRMSHP"/>
<dbReference type="EMBL" id="KB445554">
    <property type="protein sequence ID" value="EMC97546.1"/>
    <property type="molecule type" value="Genomic_DNA"/>
</dbReference>
<dbReference type="GeneID" id="19114515"/>
<dbReference type="OrthoDB" id="3624838at2759"/>
<dbReference type="AlphaFoldDB" id="M2MLM1"/>
<dbReference type="KEGG" id="bcom:BAUCODRAFT_456145"/>
<keyword evidence="1" id="KW-0175">Coiled coil</keyword>
<dbReference type="Proteomes" id="UP000011761">
    <property type="component" value="Unassembled WGS sequence"/>
</dbReference>
<gene>
    <name evidence="3" type="ORF">BAUCODRAFT_456145</name>
</gene>
<proteinExistence type="predicted"/>
<sequence>MVGINCFRSARSTNEHDLEAPRPRPRPTPVAKSLTKSSRLIRRHGSSDSRSSTCSNESISKLPPCSGVCDPKIDAMMMPVPAESGRGSCLRLSQPKTYSNIVDSMKACKGCRDWRNFAVFHNDEVDMALSAVEVAQRQAANYERKLRQFSSSSLEGTGSQSLEADLVC</sequence>
<feature type="coiled-coil region" evidence="1">
    <location>
        <begin position="125"/>
        <end position="152"/>
    </location>
</feature>
<organism evidence="3 4">
    <name type="scientific">Baudoinia panamericana (strain UAMH 10762)</name>
    <name type="common">Angels' share fungus</name>
    <name type="synonym">Baudoinia compniacensis (strain UAMH 10762)</name>
    <dbReference type="NCBI Taxonomy" id="717646"/>
    <lineage>
        <taxon>Eukaryota</taxon>
        <taxon>Fungi</taxon>
        <taxon>Dikarya</taxon>
        <taxon>Ascomycota</taxon>
        <taxon>Pezizomycotina</taxon>
        <taxon>Dothideomycetes</taxon>
        <taxon>Dothideomycetidae</taxon>
        <taxon>Mycosphaerellales</taxon>
        <taxon>Teratosphaeriaceae</taxon>
        <taxon>Baudoinia</taxon>
    </lineage>
</organism>
<dbReference type="eggNOG" id="ENOG502RKPP">
    <property type="taxonomic scope" value="Eukaryota"/>
</dbReference>
<dbReference type="RefSeq" id="XP_007675872.1">
    <property type="nucleotide sequence ID" value="XM_007677682.1"/>
</dbReference>
<evidence type="ECO:0000313" key="3">
    <source>
        <dbReference type="EMBL" id="EMC97546.1"/>
    </source>
</evidence>
<feature type="compositionally biased region" description="Basic and acidic residues" evidence="2">
    <location>
        <begin position="13"/>
        <end position="22"/>
    </location>
</feature>
<evidence type="ECO:0000256" key="1">
    <source>
        <dbReference type="SAM" id="Coils"/>
    </source>
</evidence>
<feature type="region of interest" description="Disordered" evidence="2">
    <location>
        <begin position="13"/>
        <end position="61"/>
    </location>
</feature>